<dbReference type="InterPro" id="IPR025669">
    <property type="entry name" value="AAA_dom"/>
</dbReference>
<comment type="caution">
    <text evidence="3">The sequence shown here is derived from an EMBL/GenBank/DDBJ whole genome shotgun (WGS) entry which is preliminary data.</text>
</comment>
<dbReference type="GO" id="GO:0005524">
    <property type="term" value="F:ATP binding"/>
    <property type="evidence" value="ECO:0007669"/>
    <property type="project" value="TreeGrafter"/>
</dbReference>
<evidence type="ECO:0000256" key="1">
    <source>
        <dbReference type="SAM" id="MobiDB-lite"/>
    </source>
</evidence>
<protein>
    <submittedName>
        <fullName evidence="3">Pilus assembly protein CpaE</fullName>
    </submittedName>
</protein>
<dbReference type="PANTHER" id="PTHR43384">
    <property type="entry name" value="SEPTUM SITE-DETERMINING PROTEIN MIND HOMOLOG, CHLOROPLASTIC-RELATED"/>
    <property type="match status" value="1"/>
</dbReference>
<organism evidence="3 4">
    <name type="scientific">Acidaminococcus fermentans</name>
    <dbReference type="NCBI Taxonomy" id="905"/>
    <lineage>
        <taxon>Bacteria</taxon>
        <taxon>Bacillati</taxon>
        <taxon>Bacillota</taxon>
        <taxon>Negativicutes</taxon>
        <taxon>Acidaminococcales</taxon>
        <taxon>Acidaminococcaceae</taxon>
        <taxon>Acidaminococcus</taxon>
    </lineage>
</organism>
<dbReference type="Pfam" id="PF13614">
    <property type="entry name" value="AAA_31"/>
    <property type="match status" value="1"/>
</dbReference>
<dbReference type="Proteomes" id="UP000182379">
    <property type="component" value="Unassembled WGS sequence"/>
</dbReference>
<dbReference type="GO" id="GO:0005829">
    <property type="term" value="C:cytosol"/>
    <property type="evidence" value="ECO:0007669"/>
    <property type="project" value="TreeGrafter"/>
</dbReference>
<feature type="domain" description="AAA" evidence="2">
    <location>
        <begin position="18"/>
        <end position="143"/>
    </location>
</feature>
<dbReference type="GO" id="GO:0009898">
    <property type="term" value="C:cytoplasmic side of plasma membrane"/>
    <property type="evidence" value="ECO:0007669"/>
    <property type="project" value="TreeGrafter"/>
</dbReference>
<dbReference type="SUPFAM" id="SSF52540">
    <property type="entry name" value="P-loop containing nucleoside triphosphate hydrolases"/>
    <property type="match status" value="1"/>
</dbReference>
<sequence>MEGRKGTLFTVFSTAYAVGKTLLAINIAAELARQGLKVCLADLDLQFGDVCYYLKLNPERTIADAQKSMEQHPKDTVAVEYLTRYQEGNTGFDVLANPKLLEEAYNMDNNIIKSLVLQLQLEYDYVILDTTSTFSALNLLLMDMSTLINFVGIVDFIPTIKNMKRGSDTLKELGYDDSKIRYVLNRSNAKTRIDVEDVESILGKHFDFVLPNDFQTAQDSIRTGVPCILSSRHTPLAQGMASMVDGYVHPETDSRDSGDGHSGGSWLSRIFS</sequence>
<feature type="compositionally biased region" description="Basic and acidic residues" evidence="1">
    <location>
        <begin position="248"/>
        <end position="259"/>
    </location>
</feature>
<gene>
    <name evidence="3" type="ORF">SAMN05216495_11373</name>
</gene>
<dbReference type="EMBL" id="FNOP01000013">
    <property type="protein sequence ID" value="SDX12404.1"/>
    <property type="molecule type" value="Genomic_DNA"/>
</dbReference>
<reference evidence="3 4" key="1">
    <citation type="submission" date="2016-10" db="EMBL/GenBank/DDBJ databases">
        <authorList>
            <person name="Varghese N."/>
            <person name="Submissions S."/>
        </authorList>
    </citation>
    <scope>NUCLEOTIDE SEQUENCE [LARGE SCALE GENOMIC DNA]</scope>
    <source>
        <strain evidence="3 4">WCC6</strain>
    </source>
</reference>
<accession>A0A1H2Z6A3</accession>
<dbReference type="OMA" id="ECPRASC"/>
<evidence type="ECO:0000259" key="2">
    <source>
        <dbReference type="Pfam" id="PF13614"/>
    </source>
</evidence>
<dbReference type="AlphaFoldDB" id="A0A1H2Z6A3"/>
<dbReference type="GO" id="GO:0051782">
    <property type="term" value="P:negative regulation of cell division"/>
    <property type="evidence" value="ECO:0007669"/>
    <property type="project" value="TreeGrafter"/>
</dbReference>
<dbReference type="GeneID" id="78334889"/>
<dbReference type="PANTHER" id="PTHR43384:SF13">
    <property type="entry name" value="SLR0110 PROTEIN"/>
    <property type="match status" value="1"/>
</dbReference>
<dbReference type="GO" id="GO:0016887">
    <property type="term" value="F:ATP hydrolysis activity"/>
    <property type="evidence" value="ECO:0007669"/>
    <property type="project" value="TreeGrafter"/>
</dbReference>
<dbReference type="Gene3D" id="3.40.50.300">
    <property type="entry name" value="P-loop containing nucleotide triphosphate hydrolases"/>
    <property type="match status" value="1"/>
</dbReference>
<proteinExistence type="predicted"/>
<dbReference type="InterPro" id="IPR027417">
    <property type="entry name" value="P-loop_NTPase"/>
</dbReference>
<name>A0A1H2Z6A3_ACIFE</name>
<evidence type="ECO:0000313" key="4">
    <source>
        <dbReference type="Proteomes" id="UP000182379"/>
    </source>
</evidence>
<dbReference type="RefSeq" id="WP_012938536.1">
    <property type="nucleotide sequence ID" value="NZ_CALAKB010000031.1"/>
</dbReference>
<dbReference type="InterPro" id="IPR050625">
    <property type="entry name" value="ParA/MinD_ATPase"/>
</dbReference>
<evidence type="ECO:0000313" key="3">
    <source>
        <dbReference type="EMBL" id="SDX12404.1"/>
    </source>
</evidence>
<feature type="region of interest" description="Disordered" evidence="1">
    <location>
        <begin position="247"/>
        <end position="272"/>
    </location>
</feature>